<organism evidence="5 6">
    <name type="scientific">Nitrosospira briensis</name>
    <dbReference type="NCBI Taxonomy" id="35799"/>
    <lineage>
        <taxon>Bacteria</taxon>
        <taxon>Pseudomonadati</taxon>
        <taxon>Pseudomonadota</taxon>
        <taxon>Betaproteobacteria</taxon>
        <taxon>Nitrosomonadales</taxon>
        <taxon>Nitrosomonadaceae</taxon>
        <taxon>Nitrosospira</taxon>
    </lineage>
</organism>
<gene>
    <name evidence="5" type="ORF">SAMN05216386_0142</name>
</gene>
<dbReference type="InterPro" id="IPR058624">
    <property type="entry name" value="MdtA-like_HH"/>
</dbReference>
<dbReference type="InterPro" id="IPR006143">
    <property type="entry name" value="RND_pump_MFP"/>
</dbReference>
<keyword evidence="2" id="KW-0472">Membrane</keyword>
<keyword evidence="6" id="KW-1185">Reference proteome</keyword>
<dbReference type="InterPro" id="IPR058792">
    <property type="entry name" value="Beta-barrel_RND_2"/>
</dbReference>
<dbReference type="NCBIfam" id="TIGR01730">
    <property type="entry name" value="RND_mfp"/>
    <property type="match status" value="1"/>
</dbReference>
<dbReference type="OrthoDB" id="9806939at2"/>
<accession>A0A1I4XIX7</accession>
<feature type="domain" description="CusB-like beta-barrel" evidence="4">
    <location>
        <begin position="229"/>
        <end position="303"/>
    </location>
</feature>
<evidence type="ECO:0000256" key="1">
    <source>
        <dbReference type="ARBA" id="ARBA00009477"/>
    </source>
</evidence>
<dbReference type="AlphaFoldDB" id="A0A1I4XIX7"/>
<dbReference type="Pfam" id="PF25876">
    <property type="entry name" value="HH_MFP_RND"/>
    <property type="match status" value="1"/>
</dbReference>
<dbReference type="Gene3D" id="2.40.50.100">
    <property type="match status" value="1"/>
</dbReference>
<dbReference type="Gene3D" id="1.10.287.470">
    <property type="entry name" value="Helix hairpin bin"/>
    <property type="match status" value="1"/>
</dbReference>
<proteinExistence type="inferred from homology"/>
<dbReference type="EMBL" id="FOVJ01000001">
    <property type="protein sequence ID" value="SFN25453.1"/>
    <property type="molecule type" value="Genomic_DNA"/>
</dbReference>
<dbReference type="Gene3D" id="2.40.420.20">
    <property type="match status" value="1"/>
</dbReference>
<evidence type="ECO:0000313" key="5">
    <source>
        <dbReference type="EMBL" id="SFN25453.1"/>
    </source>
</evidence>
<dbReference type="PANTHER" id="PTHR30469">
    <property type="entry name" value="MULTIDRUG RESISTANCE PROTEIN MDTA"/>
    <property type="match status" value="1"/>
</dbReference>
<comment type="similarity">
    <text evidence="1">Belongs to the membrane fusion protein (MFP) (TC 8.A.1) family.</text>
</comment>
<keyword evidence="2" id="KW-0812">Transmembrane</keyword>
<feature type="transmembrane region" description="Helical" evidence="2">
    <location>
        <begin position="7"/>
        <end position="27"/>
    </location>
</feature>
<dbReference type="Gene3D" id="2.40.30.170">
    <property type="match status" value="1"/>
</dbReference>
<feature type="domain" description="Multidrug resistance protein MdtA-like alpha-helical hairpin" evidence="3">
    <location>
        <begin position="116"/>
        <end position="176"/>
    </location>
</feature>
<sequence>MTTTKTRVRLVIVIVILAVLGYAIWLWTRPQPIEVTLATITRGTVEATVVNTRAGTITACRRAKLAPAAGGQIVKLLVKEGDRVEEGQVLLELWNVELAAQRDLAHRQLTIAEERRHEACVIADNSRREAERARQLADRGFVSPQGMENADAEARARQAGCDATEADVRAAKAQVRVTQAGLERTVLTAPFPGIVALVTGELGEYATPSPPGIPTPPAVDLIDDTCLYVTAPMDEVDAPRLKTGQFARITLDALPGEIFDGKVRRIAPYVTEVEKQARTVDVEVDFKEVPKHSLLVGYSADVEVVIKRSDDVLRVPTQAIRQNGKVLAVDEENRLVERIPEIGLANWAFTEVISGLKEGERVLLSSDEEDVKAGVKVKEQAAEP</sequence>
<dbReference type="PANTHER" id="PTHR30469:SF15">
    <property type="entry name" value="HLYD FAMILY OF SECRETION PROTEINS"/>
    <property type="match status" value="1"/>
</dbReference>
<evidence type="ECO:0000313" key="6">
    <source>
        <dbReference type="Proteomes" id="UP000183107"/>
    </source>
</evidence>
<protein>
    <submittedName>
        <fullName evidence="5">HlyD family secretion protein</fullName>
    </submittedName>
</protein>
<evidence type="ECO:0000259" key="4">
    <source>
        <dbReference type="Pfam" id="PF25954"/>
    </source>
</evidence>
<evidence type="ECO:0000256" key="2">
    <source>
        <dbReference type="SAM" id="Phobius"/>
    </source>
</evidence>
<dbReference type="Proteomes" id="UP000183107">
    <property type="component" value="Unassembled WGS sequence"/>
</dbReference>
<dbReference type="Pfam" id="PF25954">
    <property type="entry name" value="Beta-barrel_RND_2"/>
    <property type="match status" value="1"/>
</dbReference>
<keyword evidence="2" id="KW-1133">Transmembrane helix</keyword>
<evidence type="ECO:0000259" key="3">
    <source>
        <dbReference type="Pfam" id="PF25876"/>
    </source>
</evidence>
<name>A0A1I4XIX7_9PROT</name>
<dbReference type="GO" id="GO:0015562">
    <property type="term" value="F:efflux transmembrane transporter activity"/>
    <property type="evidence" value="ECO:0007669"/>
    <property type="project" value="TreeGrafter"/>
</dbReference>
<dbReference type="RefSeq" id="WP_074793609.1">
    <property type="nucleotide sequence ID" value="NZ_FOVJ01000001.1"/>
</dbReference>
<dbReference type="SUPFAM" id="SSF111369">
    <property type="entry name" value="HlyD-like secretion proteins"/>
    <property type="match status" value="1"/>
</dbReference>
<dbReference type="GO" id="GO:1990281">
    <property type="term" value="C:efflux pump complex"/>
    <property type="evidence" value="ECO:0007669"/>
    <property type="project" value="TreeGrafter"/>
</dbReference>
<reference evidence="6" key="1">
    <citation type="submission" date="2016-10" db="EMBL/GenBank/DDBJ databases">
        <authorList>
            <person name="Varghese N."/>
        </authorList>
    </citation>
    <scope>NUCLEOTIDE SEQUENCE [LARGE SCALE GENOMIC DNA]</scope>
    <source>
        <strain evidence="6">Nsp8</strain>
    </source>
</reference>